<organism evidence="1 2">
    <name type="scientific">Babesia divergens</name>
    <dbReference type="NCBI Taxonomy" id="32595"/>
    <lineage>
        <taxon>Eukaryota</taxon>
        <taxon>Sar</taxon>
        <taxon>Alveolata</taxon>
        <taxon>Apicomplexa</taxon>
        <taxon>Aconoidasida</taxon>
        <taxon>Piroplasmida</taxon>
        <taxon>Babesiidae</taxon>
        <taxon>Babesia</taxon>
    </lineage>
</organism>
<reference evidence="1" key="1">
    <citation type="journal article" date="2014" name="Nucleic Acids Res.">
        <title>The evolutionary dynamics of variant antigen genes in Babesia reveal a history of genomic innovation underlying host-parasite interaction.</title>
        <authorList>
            <person name="Jackson A.P."/>
            <person name="Otto T.D."/>
            <person name="Darby A."/>
            <person name="Ramaprasad A."/>
            <person name="Xia D."/>
            <person name="Echaide I.E."/>
            <person name="Farber M."/>
            <person name="Gahlot S."/>
            <person name="Gamble J."/>
            <person name="Gupta D."/>
            <person name="Gupta Y."/>
            <person name="Jackson L."/>
            <person name="Malandrin L."/>
            <person name="Malas T.B."/>
            <person name="Moussa E."/>
            <person name="Nair M."/>
            <person name="Reid A.J."/>
            <person name="Sanders M."/>
            <person name="Sharma J."/>
            <person name="Tracey A."/>
            <person name="Quail M.A."/>
            <person name="Weir W."/>
            <person name="Wastling J.M."/>
            <person name="Hall N."/>
            <person name="Willadsen P."/>
            <person name="Lingelbach K."/>
            <person name="Shiels B."/>
            <person name="Tait A."/>
            <person name="Berriman M."/>
            <person name="Allred D.R."/>
            <person name="Pain A."/>
        </authorList>
    </citation>
    <scope>NUCLEOTIDE SEQUENCE</scope>
    <source>
        <strain evidence="1">1802A</strain>
    </source>
</reference>
<keyword evidence="2" id="KW-1185">Reference proteome</keyword>
<accession>A0AAD9G9M6</accession>
<evidence type="ECO:0000313" key="1">
    <source>
        <dbReference type="EMBL" id="KAK1934393.1"/>
    </source>
</evidence>
<reference evidence="1" key="2">
    <citation type="submission" date="2021-05" db="EMBL/GenBank/DDBJ databases">
        <authorList>
            <person name="Pain A."/>
        </authorList>
    </citation>
    <scope>NUCLEOTIDE SEQUENCE</scope>
    <source>
        <strain evidence="1">1802A</strain>
    </source>
</reference>
<name>A0AAD9G9M6_BABDI</name>
<protein>
    <submittedName>
        <fullName evidence="1">Uncharacterized protein</fullName>
    </submittedName>
</protein>
<dbReference type="EMBL" id="JAHBMH010000063">
    <property type="protein sequence ID" value="KAK1934393.1"/>
    <property type="molecule type" value="Genomic_DNA"/>
</dbReference>
<gene>
    <name evidence="1" type="ORF">X943_004081</name>
</gene>
<evidence type="ECO:0000313" key="2">
    <source>
        <dbReference type="Proteomes" id="UP001195914"/>
    </source>
</evidence>
<sequence>MDAITSNLGLHSMSSGSASDFNGMRRGAAAATLAMLAERNSYATSLKRFALSRLRERVSGEESQSNVQDDPVTLRFSRSQLRLLRQEQLMLMSENERLVHELHELRRSRSAKAFRPTQPRSVPEFRESKLSRAIDSTLSGERDLRFNATRIALLCGLISRLRLRLLSTVMRVLARQPIKSLVFSGPRAFSAMQPNLRQTTAACLIMETIIRSKVHRTKRFVFRMLTNAGSGRSTPSVRLMIHQALLPPATSREDRVGVRITAII</sequence>
<proteinExistence type="predicted"/>
<dbReference type="AlphaFoldDB" id="A0AAD9G9M6"/>
<dbReference type="Proteomes" id="UP001195914">
    <property type="component" value="Unassembled WGS sequence"/>
</dbReference>
<comment type="caution">
    <text evidence="1">The sequence shown here is derived from an EMBL/GenBank/DDBJ whole genome shotgun (WGS) entry which is preliminary data.</text>
</comment>